<dbReference type="Proteomes" id="UP000235914">
    <property type="component" value="Unassembled WGS sequence"/>
</dbReference>
<name>A0AAP8NJP3_9BACT</name>
<accession>A0AAP8NJP3</accession>
<evidence type="ECO:0000313" key="5">
    <source>
        <dbReference type="Proteomes" id="UP000235914"/>
    </source>
</evidence>
<dbReference type="InterPro" id="IPR050463">
    <property type="entry name" value="Gfo/Idh/MocA_oxidrdct_glycsds"/>
</dbReference>
<dbReference type="PANTHER" id="PTHR43818:SF5">
    <property type="entry name" value="OXIDOREDUCTASE FAMILY PROTEIN"/>
    <property type="match status" value="1"/>
</dbReference>
<dbReference type="Pfam" id="PF22725">
    <property type="entry name" value="GFO_IDH_MocA_C3"/>
    <property type="match status" value="1"/>
</dbReference>
<dbReference type="PANTHER" id="PTHR43818">
    <property type="entry name" value="BCDNA.GH03377"/>
    <property type="match status" value="1"/>
</dbReference>
<dbReference type="Pfam" id="PF01408">
    <property type="entry name" value="GFO_IDH_MocA"/>
    <property type="match status" value="1"/>
</dbReference>
<reference evidence="4 5" key="1">
    <citation type="journal article" date="2017" name="BMC Genomics">
        <title>Genome sequencing of 39 Akkermansia muciniphila isolates reveals its population structure, genomic and functional diverisity, and global distribution in mammalian gut microbiotas.</title>
        <authorList>
            <person name="Guo X."/>
            <person name="Li S."/>
            <person name="Zhang J."/>
            <person name="Wu F."/>
            <person name="Li X."/>
            <person name="Wu D."/>
            <person name="Zhang M."/>
            <person name="Ou Z."/>
            <person name="Jie Z."/>
            <person name="Yan Q."/>
            <person name="Li P."/>
            <person name="Yi J."/>
            <person name="Peng Y."/>
        </authorList>
    </citation>
    <scope>NUCLEOTIDE SEQUENCE [LARGE SCALE GENOMIC DNA]</scope>
    <source>
        <strain evidence="4 5">GP43</strain>
    </source>
</reference>
<dbReference type="EMBL" id="PJKN01000007">
    <property type="protein sequence ID" value="PNC53798.1"/>
    <property type="molecule type" value="Genomic_DNA"/>
</dbReference>
<feature type="domain" description="GFO/IDH/MocA-like oxidoreductase" evidence="3">
    <location>
        <begin position="245"/>
        <end position="383"/>
    </location>
</feature>
<dbReference type="GO" id="GO:0000166">
    <property type="term" value="F:nucleotide binding"/>
    <property type="evidence" value="ECO:0007669"/>
    <property type="project" value="InterPro"/>
</dbReference>
<dbReference type="Gene3D" id="3.30.360.10">
    <property type="entry name" value="Dihydrodipicolinate Reductase, domain 2"/>
    <property type="match status" value="1"/>
</dbReference>
<evidence type="ECO:0000313" key="4">
    <source>
        <dbReference type="EMBL" id="PNC53798.1"/>
    </source>
</evidence>
<dbReference type="Gene3D" id="3.40.50.720">
    <property type="entry name" value="NAD(P)-binding Rossmann-like Domain"/>
    <property type="match status" value="1"/>
</dbReference>
<sequence>MKSFFKSIFPTKTDKIFNCILFPNLHNPGRKHLPCRHLFASPHEYIVSFRLPPSYTVLSIMGSSIWNRRDFLKTAAGTAGFLAAMPCLNAAEVFTDTKPLKVGLVGCGGRGLGAMKNALDADPGTMVWALADVFQERIDFGAKLLVEQYGNRAQLDRSRLFSGLDSYKRLLQTDIDVVLLCTPPAFRPEHLAAAIDASKHIYAEKPVAVDVPGVLSVLESARLAKLKNLVILDGFCWRYDKANEEAHRKLSSGLLGRVLSFDGLYYTTPPKSPLALDSRPSSDTDVAWALRNWTAWNWLSGGQFVEQIVHTIDGMVWSMNEQLPLAAFGSGGRAQRRDDGDVWDHYDVYFEYDHNVTAHISCRQWVGCHGEIVDRTICEKGMLVTPYRPYIQANNRWRFRGERGNMYADTHVAFYRFLRSGTWTQTLESAANKTLAAIMGREAAHTGQRITWEQIKKSTARLMPEDLTMDTPLPPARIPRPGRTA</sequence>
<protein>
    <submittedName>
        <fullName evidence="4">Oxidoreductase</fullName>
    </submittedName>
</protein>
<proteinExistence type="predicted"/>
<gene>
    <name evidence="4" type="ORF">CXU09_10900</name>
</gene>
<comment type="caution">
    <text evidence="4">The sequence shown here is derived from an EMBL/GenBank/DDBJ whole genome shotgun (WGS) entry which is preliminary data.</text>
</comment>
<feature type="region of interest" description="Disordered" evidence="1">
    <location>
        <begin position="466"/>
        <end position="485"/>
    </location>
</feature>
<evidence type="ECO:0000259" key="3">
    <source>
        <dbReference type="Pfam" id="PF22725"/>
    </source>
</evidence>
<dbReference type="SUPFAM" id="SSF55347">
    <property type="entry name" value="Glyceraldehyde-3-phosphate dehydrogenase-like, C-terminal domain"/>
    <property type="match status" value="1"/>
</dbReference>
<feature type="domain" description="Gfo/Idh/MocA-like oxidoreductase N-terminal" evidence="2">
    <location>
        <begin position="100"/>
        <end position="223"/>
    </location>
</feature>
<dbReference type="InterPro" id="IPR055170">
    <property type="entry name" value="GFO_IDH_MocA-like_dom"/>
</dbReference>
<evidence type="ECO:0000256" key="1">
    <source>
        <dbReference type="SAM" id="MobiDB-lite"/>
    </source>
</evidence>
<dbReference type="SUPFAM" id="SSF51735">
    <property type="entry name" value="NAD(P)-binding Rossmann-fold domains"/>
    <property type="match status" value="1"/>
</dbReference>
<dbReference type="AlphaFoldDB" id="A0AAP8NJP3"/>
<dbReference type="InterPro" id="IPR036291">
    <property type="entry name" value="NAD(P)-bd_dom_sf"/>
</dbReference>
<organism evidence="4 5">
    <name type="scientific">Akkermansia muciniphila</name>
    <dbReference type="NCBI Taxonomy" id="239935"/>
    <lineage>
        <taxon>Bacteria</taxon>
        <taxon>Pseudomonadati</taxon>
        <taxon>Verrucomicrobiota</taxon>
        <taxon>Verrucomicrobiia</taxon>
        <taxon>Verrucomicrobiales</taxon>
        <taxon>Akkermansiaceae</taxon>
        <taxon>Akkermansia</taxon>
    </lineage>
</organism>
<dbReference type="InterPro" id="IPR000683">
    <property type="entry name" value="Gfo/Idh/MocA-like_OxRdtase_N"/>
</dbReference>
<evidence type="ECO:0000259" key="2">
    <source>
        <dbReference type="Pfam" id="PF01408"/>
    </source>
</evidence>